<evidence type="ECO:0000313" key="3">
    <source>
        <dbReference type="Proteomes" id="UP000297703"/>
    </source>
</evidence>
<organism evidence="2 3">
    <name type="scientific">Platysternon megacephalum</name>
    <name type="common">big-headed turtle</name>
    <dbReference type="NCBI Taxonomy" id="55544"/>
    <lineage>
        <taxon>Eukaryota</taxon>
        <taxon>Metazoa</taxon>
        <taxon>Chordata</taxon>
        <taxon>Craniata</taxon>
        <taxon>Vertebrata</taxon>
        <taxon>Euteleostomi</taxon>
        <taxon>Archelosauria</taxon>
        <taxon>Testudinata</taxon>
        <taxon>Testudines</taxon>
        <taxon>Cryptodira</taxon>
        <taxon>Durocryptodira</taxon>
        <taxon>Testudinoidea</taxon>
        <taxon>Platysternidae</taxon>
        <taxon>Platysternon</taxon>
    </lineage>
</organism>
<sequence>MGHPPIRFLGFMLQLLIFTRATLCEPGFATESVSAEYERWSNGWAAACAHAQAPLNRNFCFGEFQEIMDFPMRNPHRSTSSPVNILKPATDHKFLLIEDLGETRPSTPFFDLLQHRYKEVWMEQQRAVAMAQQVGKKKLQKRKVYETRTTLLRKQQPPVKLDSLWHMPHFQKVGPHLSTFPDRDAHKKAFSVYHSEIPLT</sequence>
<comment type="caution">
    <text evidence="2">The sequence shown here is derived from an EMBL/GenBank/DDBJ whole genome shotgun (WGS) entry which is preliminary data.</text>
</comment>
<dbReference type="PANTHER" id="PTHR28617:SF1">
    <property type="entry name" value="CILIA- AND FLAGELLA-ASSOCIATED PROTEIN 77"/>
    <property type="match status" value="1"/>
</dbReference>
<dbReference type="InterPro" id="IPR029147">
    <property type="entry name" value="CFAP77"/>
</dbReference>
<proteinExistence type="predicted"/>
<dbReference type="Proteomes" id="UP000297703">
    <property type="component" value="Unassembled WGS sequence"/>
</dbReference>
<gene>
    <name evidence="2" type="ORF">DR999_PMT14867</name>
</gene>
<evidence type="ECO:0000313" key="2">
    <source>
        <dbReference type="EMBL" id="TFK02730.1"/>
    </source>
</evidence>
<dbReference type="OrthoDB" id="532484at2759"/>
<reference evidence="2 3" key="1">
    <citation type="submission" date="2019-04" db="EMBL/GenBank/DDBJ databases">
        <title>Draft genome of the big-headed turtle Platysternon megacephalum.</title>
        <authorList>
            <person name="Gong S."/>
        </authorList>
    </citation>
    <scope>NUCLEOTIDE SEQUENCE [LARGE SCALE GENOMIC DNA]</scope>
    <source>
        <strain evidence="2">DO16091913</strain>
        <tissue evidence="2">Muscle</tissue>
    </source>
</reference>
<evidence type="ECO:0000256" key="1">
    <source>
        <dbReference type="SAM" id="SignalP"/>
    </source>
</evidence>
<dbReference type="STRING" id="55544.A0A4D9E6M2"/>
<feature type="chain" id="PRO_5020029402" evidence="1">
    <location>
        <begin position="25"/>
        <end position="200"/>
    </location>
</feature>
<protein>
    <submittedName>
        <fullName evidence="2">Starch-binding domain-containing protein 1</fullName>
    </submittedName>
</protein>
<reference evidence="2 3" key="2">
    <citation type="submission" date="2019-04" db="EMBL/GenBank/DDBJ databases">
        <title>The genome sequence of big-headed turtle.</title>
        <authorList>
            <person name="Gong S."/>
        </authorList>
    </citation>
    <scope>NUCLEOTIDE SEQUENCE [LARGE SCALE GENOMIC DNA]</scope>
    <source>
        <strain evidence="2">DO16091913</strain>
        <tissue evidence="2">Muscle</tissue>
    </source>
</reference>
<name>A0A4D9E6M2_9SAUR</name>
<dbReference type="PANTHER" id="PTHR28617">
    <property type="entry name" value="CILIA- AND FLAGELLA-ASSOCIATED PROTEIN 77"/>
    <property type="match status" value="1"/>
</dbReference>
<keyword evidence="3" id="KW-1185">Reference proteome</keyword>
<dbReference type="AlphaFoldDB" id="A0A4D9E6M2"/>
<accession>A0A4D9E6M2</accession>
<feature type="signal peptide" evidence="1">
    <location>
        <begin position="1"/>
        <end position="24"/>
    </location>
</feature>
<dbReference type="EMBL" id="QXTE01000175">
    <property type="protein sequence ID" value="TFK02730.1"/>
    <property type="molecule type" value="Genomic_DNA"/>
</dbReference>
<keyword evidence="1" id="KW-0732">Signal</keyword>